<dbReference type="STRING" id="1120919.GCA_000429165_02612"/>
<evidence type="ECO:0000313" key="4">
    <source>
        <dbReference type="EMBL" id="GEN60630.1"/>
    </source>
</evidence>
<dbReference type="InterPro" id="IPR023346">
    <property type="entry name" value="Lysozyme-like_dom_sf"/>
</dbReference>
<feature type="domain" description="Transglycosylase SLT" evidence="3">
    <location>
        <begin position="52"/>
        <end position="165"/>
    </location>
</feature>
<evidence type="ECO:0000256" key="1">
    <source>
        <dbReference type="ARBA" id="ARBA00009387"/>
    </source>
</evidence>
<reference evidence="4 5" key="1">
    <citation type="submission" date="2019-07" db="EMBL/GenBank/DDBJ databases">
        <title>Whole genome shotgun sequence of Acetobacter nitrogenifigens NBRC 105050.</title>
        <authorList>
            <person name="Hosoyama A."/>
            <person name="Uohara A."/>
            <person name="Ohji S."/>
            <person name="Ichikawa N."/>
        </authorList>
    </citation>
    <scope>NUCLEOTIDE SEQUENCE [LARGE SCALE GENOMIC DNA]</scope>
    <source>
        <strain evidence="4 5">NBRC 105050</strain>
    </source>
</reference>
<evidence type="ECO:0000256" key="2">
    <source>
        <dbReference type="SAM" id="SignalP"/>
    </source>
</evidence>
<comment type="similarity">
    <text evidence="1">Belongs to the virb1 family.</text>
</comment>
<dbReference type="SUPFAM" id="SSF53955">
    <property type="entry name" value="Lysozyme-like"/>
    <property type="match status" value="1"/>
</dbReference>
<dbReference type="Pfam" id="PF01464">
    <property type="entry name" value="SLT"/>
    <property type="match status" value="1"/>
</dbReference>
<name>A0A511XCG3_9PROT</name>
<dbReference type="Proteomes" id="UP000321635">
    <property type="component" value="Unassembled WGS sequence"/>
</dbReference>
<dbReference type="Gene3D" id="1.10.530.10">
    <property type="match status" value="1"/>
</dbReference>
<keyword evidence="5" id="KW-1185">Reference proteome</keyword>
<sequence>MFCGYCARMPVAFLEKPRLAATLVLLLGLSSGAHASPLGCGEAADIVERSLDIPQGLLAAIAKVESGGNPFAVNVNGRALRFPSEAMASEAARVMSNPSAPGARPKIDIGCFQIDLAWHPDAFVSVRAGFDPVINGIAAGLFLRRLHLLTGDWREAVARYHAASSEGARYALDVFRVYEGQGDPHRTAGERRGTEFAVVPQAGRSQRRRWISCLRGSGVTIFVPAKRGAGCATPAGHQRL</sequence>
<keyword evidence="2" id="KW-0732">Signal</keyword>
<accession>A0A511XCG3</accession>
<protein>
    <recommendedName>
        <fullName evidence="3">Transglycosylase SLT domain-containing protein</fullName>
    </recommendedName>
</protein>
<feature type="signal peptide" evidence="2">
    <location>
        <begin position="1"/>
        <end position="35"/>
    </location>
</feature>
<dbReference type="AlphaFoldDB" id="A0A511XCG3"/>
<dbReference type="EMBL" id="BJYF01000019">
    <property type="protein sequence ID" value="GEN60630.1"/>
    <property type="molecule type" value="Genomic_DNA"/>
</dbReference>
<comment type="caution">
    <text evidence="4">The sequence shown here is derived from an EMBL/GenBank/DDBJ whole genome shotgun (WGS) entry which is preliminary data.</text>
</comment>
<evidence type="ECO:0000259" key="3">
    <source>
        <dbReference type="Pfam" id="PF01464"/>
    </source>
</evidence>
<feature type="chain" id="PRO_5022132189" description="Transglycosylase SLT domain-containing protein" evidence="2">
    <location>
        <begin position="36"/>
        <end position="240"/>
    </location>
</feature>
<evidence type="ECO:0000313" key="5">
    <source>
        <dbReference type="Proteomes" id="UP000321635"/>
    </source>
</evidence>
<organism evidence="4 5">
    <name type="scientific">Acetobacter nitrogenifigens DSM 23921 = NBRC 105050</name>
    <dbReference type="NCBI Taxonomy" id="1120919"/>
    <lineage>
        <taxon>Bacteria</taxon>
        <taxon>Pseudomonadati</taxon>
        <taxon>Pseudomonadota</taxon>
        <taxon>Alphaproteobacteria</taxon>
        <taxon>Acetobacterales</taxon>
        <taxon>Acetobacteraceae</taxon>
        <taxon>Acetobacter</taxon>
    </lineage>
</organism>
<dbReference type="InterPro" id="IPR008258">
    <property type="entry name" value="Transglycosylase_SLT_dom_1"/>
</dbReference>
<proteinExistence type="inferred from homology"/>
<gene>
    <name evidence="4" type="ORF">ANI02nite_25140</name>
</gene>